<keyword evidence="2" id="KW-0456">Lyase</keyword>
<evidence type="ECO:0000313" key="2">
    <source>
        <dbReference type="EMBL" id="PSK89691.1"/>
    </source>
</evidence>
<reference evidence="2 3" key="1">
    <citation type="submission" date="2018-03" db="EMBL/GenBank/DDBJ databases">
        <title>Genomic Encyclopedia of Archaeal and Bacterial Type Strains, Phase II (KMG-II): from individual species to whole genera.</title>
        <authorList>
            <person name="Goeker M."/>
        </authorList>
    </citation>
    <scope>NUCLEOTIDE SEQUENCE [LARGE SCALE GENOMIC DNA]</scope>
    <source>
        <strain evidence="2 3">DSM 45312</strain>
    </source>
</reference>
<evidence type="ECO:0000259" key="1">
    <source>
        <dbReference type="Pfam" id="PF00266"/>
    </source>
</evidence>
<organism evidence="2 3">
    <name type="scientific">Murinocardiopsis flavida</name>
    <dbReference type="NCBI Taxonomy" id="645275"/>
    <lineage>
        <taxon>Bacteria</taxon>
        <taxon>Bacillati</taxon>
        <taxon>Actinomycetota</taxon>
        <taxon>Actinomycetes</taxon>
        <taxon>Streptosporangiales</taxon>
        <taxon>Nocardiopsidaceae</taxon>
        <taxon>Murinocardiopsis</taxon>
    </lineage>
</organism>
<dbReference type="Pfam" id="PF00266">
    <property type="entry name" value="Aminotran_5"/>
    <property type="match status" value="1"/>
</dbReference>
<dbReference type="Gene3D" id="3.40.640.10">
    <property type="entry name" value="Type I PLP-dependent aspartate aminotransferase-like (Major domain)"/>
    <property type="match status" value="1"/>
</dbReference>
<dbReference type="RefSeq" id="WP_106586135.1">
    <property type="nucleotide sequence ID" value="NZ_PYGA01000025.1"/>
</dbReference>
<comment type="caution">
    <text evidence="2">The sequence shown here is derived from an EMBL/GenBank/DDBJ whole genome shotgun (WGS) entry which is preliminary data.</text>
</comment>
<proteinExistence type="predicted"/>
<dbReference type="Gene3D" id="3.90.1150.10">
    <property type="entry name" value="Aspartate Aminotransferase, domain 1"/>
    <property type="match status" value="1"/>
</dbReference>
<evidence type="ECO:0000313" key="3">
    <source>
        <dbReference type="Proteomes" id="UP000240542"/>
    </source>
</evidence>
<dbReference type="InterPro" id="IPR015421">
    <property type="entry name" value="PyrdxlP-dep_Trfase_major"/>
</dbReference>
<dbReference type="PANTHER" id="PTHR43586:SF21">
    <property type="entry name" value="PYRIDOXAL PHOSPHATE (PLP)-DEPENDENT ASPARTATE AMINOTRANSFERASE SUPERFAMILY"/>
    <property type="match status" value="1"/>
</dbReference>
<protein>
    <submittedName>
        <fullName evidence="2">Selenocysteine lyase/cysteine desulfurase</fullName>
    </submittedName>
</protein>
<dbReference type="InterPro" id="IPR015422">
    <property type="entry name" value="PyrdxlP-dep_Trfase_small"/>
</dbReference>
<name>A0A2P8CXI5_9ACTN</name>
<dbReference type="AlphaFoldDB" id="A0A2P8CXI5"/>
<dbReference type="InterPro" id="IPR015424">
    <property type="entry name" value="PyrdxlP-dep_Trfase"/>
</dbReference>
<dbReference type="SUPFAM" id="SSF53383">
    <property type="entry name" value="PLP-dependent transferases"/>
    <property type="match status" value="1"/>
</dbReference>
<dbReference type="EMBL" id="PYGA01000025">
    <property type="protein sequence ID" value="PSK89691.1"/>
    <property type="molecule type" value="Genomic_DNA"/>
</dbReference>
<gene>
    <name evidence="2" type="ORF">CLV63_12585</name>
</gene>
<feature type="domain" description="Aminotransferase class V" evidence="1">
    <location>
        <begin position="56"/>
        <end position="353"/>
    </location>
</feature>
<dbReference type="GO" id="GO:0016829">
    <property type="term" value="F:lyase activity"/>
    <property type="evidence" value="ECO:0007669"/>
    <property type="project" value="UniProtKB-KW"/>
</dbReference>
<sequence length="369" mass="38221">MRPGAEVRAAHFPDLAGTRYLDTATQGVGPCAAATAMSDAVREWAGGTADYTRWEAAGERARGLAAGLLGRPDTEVALVPSQVAAAAMVAHRFPDAVVAVPEQEYRANLLPWTTSRPADRVRLIPAPATTERILAAIDGGAGLVAVSSVQSADGLRVDLARVVERAHASGALVYVDASQSFGVDAGLAASGADVIAAVGYKWLLGPRGLCYLMVRPGLRERVAPLLASPESAHDARHYGTHYRPWDDGRRFDQPPAWPALVGAVAGLELVSGFGAAALDAHSTALASRMRTGLARIGLDAVAEDRPSPIVAVRAGDPGAVVARLAAAGIRAAARTSLVRFAFHLYNDTADVDAALRVLADAASPQGATP</sequence>
<dbReference type="Proteomes" id="UP000240542">
    <property type="component" value="Unassembled WGS sequence"/>
</dbReference>
<dbReference type="InterPro" id="IPR000192">
    <property type="entry name" value="Aminotrans_V_dom"/>
</dbReference>
<accession>A0A2P8CXI5</accession>
<dbReference type="OrthoDB" id="250246at2"/>
<keyword evidence="3" id="KW-1185">Reference proteome</keyword>
<dbReference type="PANTHER" id="PTHR43586">
    <property type="entry name" value="CYSTEINE DESULFURASE"/>
    <property type="match status" value="1"/>
</dbReference>